<dbReference type="CDD" id="cd05237">
    <property type="entry name" value="UDP_invert_4-6DH_SDR_e"/>
    <property type="match status" value="1"/>
</dbReference>
<dbReference type="SUPFAM" id="SSF51735">
    <property type="entry name" value="NAD(P)-binding Rossmann-fold domains"/>
    <property type="match status" value="1"/>
</dbReference>
<dbReference type="eggNOG" id="COG1086">
    <property type="taxonomic scope" value="Bacteria"/>
</dbReference>
<evidence type="ECO:0000256" key="1">
    <source>
        <dbReference type="ARBA" id="ARBA00007430"/>
    </source>
</evidence>
<protein>
    <submittedName>
        <fullName evidence="3">Putative polysaccharide biosynthesis protein</fullName>
    </submittedName>
</protein>
<gene>
    <name evidence="3" type="ordered locus">MLP_44410</name>
</gene>
<accession>F5XTK6</accession>
<evidence type="ECO:0000313" key="3">
    <source>
        <dbReference type="EMBL" id="BAK37455.1"/>
    </source>
</evidence>
<dbReference type="InterPro" id="IPR051203">
    <property type="entry name" value="Polysaccharide_Synthase-Rel"/>
</dbReference>
<evidence type="ECO:0000313" key="4">
    <source>
        <dbReference type="Proteomes" id="UP000007947"/>
    </source>
</evidence>
<dbReference type="KEGG" id="mph:MLP_44410"/>
<dbReference type="AlphaFoldDB" id="F5XTK6"/>
<proteinExistence type="inferred from homology"/>
<feature type="domain" description="Polysaccharide biosynthesis protein CapD-like" evidence="2">
    <location>
        <begin position="44"/>
        <end position="316"/>
    </location>
</feature>
<dbReference type="EMBL" id="AP012204">
    <property type="protein sequence ID" value="BAK37455.1"/>
    <property type="molecule type" value="Genomic_DNA"/>
</dbReference>
<keyword evidence="4" id="KW-1185">Reference proteome</keyword>
<sequence>MDEMVGRKVHLSDIREVDMEDLLGRRQIHTDVAEIADYLNNRVVLITGAGGSIGSELARQVHRFGPKELVMLDRDESALHAVQLSIYGKGLLDTPDVVLADIRDAQVIEEVFALHRPEVVFHAAALKHLPMLEQYPEEGWKTNVQGTLNVLEAARKVGCVHFVNVSTDKAADPSCTLGRTKRTAERLTAWYSANAHGTYISVRFGNVLGSRGSVLHSFMEQIRRGGPVTVTHPDITRYFMTVPEACQLVIQAGAIGEAGEVLVFDMGEPVRILDVARRLVSQSGKEIEITFTGLRHGEKLHEALFSAGEYGIRRCHPLITHVPVQGLAPEDLAADPSRLELALAAPGRRPSYS</sequence>
<dbReference type="STRING" id="1032480.MLP_44410"/>
<dbReference type="Pfam" id="PF02719">
    <property type="entry name" value="Polysacc_synt_2"/>
    <property type="match status" value="1"/>
</dbReference>
<dbReference type="PANTHER" id="PTHR43318:SF1">
    <property type="entry name" value="POLYSACCHARIDE BIOSYNTHESIS PROTEIN EPSC-RELATED"/>
    <property type="match status" value="1"/>
</dbReference>
<evidence type="ECO:0000259" key="2">
    <source>
        <dbReference type="Pfam" id="PF02719"/>
    </source>
</evidence>
<dbReference type="PANTHER" id="PTHR43318">
    <property type="entry name" value="UDP-N-ACETYLGLUCOSAMINE 4,6-DEHYDRATASE"/>
    <property type="match status" value="1"/>
</dbReference>
<organism evidence="3 4">
    <name type="scientific">Microlunatus phosphovorus (strain ATCC 700054 / DSM 10555 / JCM 9379 / NBRC 101784 / NCIMB 13414 / VKM Ac-1990 / NM-1)</name>
    <dbReference type="NCBI Taxonomy" id="1032480"/>
    <lineage>
        <taxon>Bacteria</taxon>
        <taxon>Bacillati</taxon>
        <taxon>Actinomycetota</taxon>
        <taxon>Actinomycetes</taxon>
        <taxon>Propionibacteriales</taxon>
        <taxon>Propionibacteriaceae</taxon>
        <taxon>Microlunatus</taxon>
    </lineage>
</organism>
<dbReference type="InterPro" id="IPR036291">
    <property type="entry name" value="NAD(P)-bd_dom_sf"/>
</dbReference>
<comment type="similarity">
    <text evidence="1">Belongs to the polysaccharide synthase family.</text>
</comment>
<dbReference type="InterPro" id="IPR003869">
    <property type="entry name" value="Polysac_CapD-like"/>
</dbReference>
<dbReference type="Proteomes" id="UP000007947">
    <property type="component" value="Chromosome"/>
</dbReference>
<name>F5XTK6_MICPN</name>
<reference evidence="3 4" key="1">
    <citation type="submission" date="2011-05" db="EMBL/GenBank/DDBJ databases">
        <title>Whole genome sequence of Microlunatus phosphovorus NM-1.</title>
        <authorList>
            <person name="Hosoyama A."/>
            <person name="Sasaki K."/>
            <person name="Harada T."/>
            <person name="Igarashi R."/>
            <person name="Kawakoshi A."/>
            <person name="Sasagawa M."/>
            <person name="Fukada J."/>
            <person name="Nakamura S."/>
            <person name="Katano Y."/>
            <person name="Hanada S."/>
            <person name="Kamagata Y."/>
            <person name="Nakamura N."/>
            <person name="Yamazaki S."/>
            <person name="Fujita N."/>
        </authorList>
    </citation>
    <scope>NUCLEOTIDE SEQUENCE [LARGE SCALE GENOMIC DNA]</scope>
    <source>
        <strain evidence="4">ATCC 700054 / DSM 10555 / JCM 9379 / NBRC 101784 / NCIMB 13414 / VKM Ac-1990 / NM-1</strain>
    </source>
</reference>
<dbReference type="Gene3D" id="3.40.50.720">
    <property type="entry name" value="NAD(P)-binding Rossmann-like Domain"/>
    <property type="match status" value="1"/>
</dbReference>
<dbReference type="HOGENOM" id="CLU_013560_4_0_11"/>